<dbReference type="CDD" id="cd00121">
    <property type="entry name" value="MATH"/>
    <property type="match status" value="1"/>
</dbReference>
<keyword evidence="5" id="KW-0378">Hydrolase</keyword>
<sequence>MKCGNASVSDEWNRFQIQKFSGSVVCFVVHKLSFIGTKMEKQPSKKIINFIPYEKFIWTVKKLSKSKKLSSKVFKIGGYPWQILLSPKGVGHVDDHLSLYLKLEDSVISPYRPISFYAYFRLTLINQIDSNKSIVKDAQKQFSPRNSGWGSQCFMPLSDFFDTSKGYLVNDKCIIEAEIFISKVGPLDDVQPQEIETPKKKDQEQEHSSVRTSAPIFEQSHVDHQPIDDDHNWPGYPSLSEELKELPPIFVGGYKNFNSLSQREKPSAPFLDDGIYSSLSFEQVDFDSSSGSSSFKEMPSTPINELIDFKGLCQVERAFVPLLEEVCAWYPSLIKSQQKRSPKFVEWAFTALGRVLHFLKTTKGKEITEEMCEQLQVLWEELETFKFDLTWLEPHVESALSTMAYLERFGQVKELRDKVVSLEMHVKRLKAKVASVEVDLEVARRDLEKGEEGFEERDLETELGYGKP</sequence>
<evidence type="ECO:0000256" key="1">
    <source>
        <dbReference type="ARBA" id="ARBA00023054"/>
    </source>
</evidence>
<dbReference type="PROSITE" id="PS50144">
    <property type="entry name" value="MATH"/>
    <property type="match status" value="1"/>
</dbReference>
<dbReference type="PANTHER" id="PTHR46236">
    <property type="entry name" value="TRAF-LIKE SUPERFAMILY PROTEIN"/>
    <property type="match status" value="1"/>
</dbReference>
<evidence type="ECO:0000259" key="4">
    <source>
        <dbReference type="PROSITE" id="PS50144"/>
    </source>
</evidence>
<feature type="coiled-coil region" evidence="2">
    <location>
        <begin position="412"/>
        <end position="446"/>
    </location>
</feature>
<reference evidence="5" key="1">
    <citation type="journal article" date="2023" name="Science">
        <title>Elucidation of the pathway for biosynthesis of saponin adjuvants from the soapbark tree.</title>
        <authorList>
            <person name="Reed J."/>
            <person name="Orme A."/>
            <person name="El-Demerdash A."/>
            <person name="Owen C."/>
            <person name="Martin L.B.B."/>
            <person name="Misra R.C."/>
            <person name="Kikuchi S."/>
            <person name="Rejzek M."/>
            <person name="Martin A.C."/>
            <person name="Harkess A."/>
            <person name="Leebens-Mack J."/>
            <person name="Louveau T."/>
            <person name="Stephenson M.J."/>
            <person name="Osbourn A."/>
        </authorList>
    </citation>
    <scope>NUCLEOTIDE SEQUENCE</scope>
    <source>
        <strain evidence="5">S10</strain>
    </source>
</reference>
<dbReference type="InterPro" id="IPR050804">
    <property type="entry name" value="MCC"/>
</dbReference>
<feature type="domain" description="MATH" evidence="4">
    <location>
        <begin position="53"/>
        <end position="179"/>
    </location>
</feature>
<feature type="region of interest" description="Disordered" evidence="3">
    <location>
        <begin position="449"/>
        <end position="468"/>
    </location>
</feature>
<feature type="region of interest" description="Disordered" evidence="3">
    <location>
        <begin position="196"/>
        <end position="218"/>
    </location>
</feature>
<feature type="compositionally biased region" description="Basic and acidic residues" evidence="3">
    <location>
        <begin position="196"/>
        <end position="209"/>
    </location>
</feature>
<dbReference type="InterPro" id="IPR008974">
    <property type="entry name" value="TRAF-like"/>
</dbReference>
<evidence type="ECO:0000256" key="3">
    <source>
        <dbReference type="SAM" id="MobiDB-lite"/>
    </source>
</evidence>
<dbReference type="InterPro" id="IPR002083">
    <property type="entry name" value="MATH/TRAF_dom"/>
</dbReference>
<dbReference type="GO" id="GO:0016787">
    <property type="term" value="F:hydrolase activity"/>
    <property type="evidence" value="ECO:0007669"/>
    <property type="project" value="UniProtKB-KW"/>
</dbReference>
<protein>
    <submittedName>
        <fullName evidence="5">Ubiquitin carboxyl-terminal hydrolase family protein</fullName>
    </submittedName>
</protein>
<evidence type="ECO:0000313" key="6">
    <source>
        <dbReference type="Proteomes" id="UP001163823"/>
    </source>
</evidence>
<accession>A0AAD7Q6T7</accession>
<organism evidence="5 6">
    <name type="scientific">Quillaja saponaria</name>
    <name type="common">Soap bark tree</name>
    <dbReference type="NCBI Taxonomy" id="32244"/>
    <lineage>
        <taxon>Eukaryota</taxon>
        <taxon>Viridiplantae</taxon>
        <taxon>Streptophyta</taxon>
        <taxon>Embryophyta</taxon>
        <taxon>Tracheophyta</taxon>
        <taxon>Spermatophyta</taxon>
        <taxon>Magnoliopsida</taxon>
        <taxon>eudicotyledons</taxon>
        <taxon>Gunneridae</taxon>
        <taxon>Pentapetalae</taxon>
        <taxon>rosids</taxon>
        <taxon>fabids</taxon>
        <taxon>Fabales</taxon>
        <taxon>Quillajaceae</taxon>
        <taxon>Quillaja</taxon>
    </lineage>
</organism>
<dbReference type="KEGG" id="qsa:O6P43_005774"/>
<dbReference type="EMBL" id="JARAOO010000003">
    <property type="protein sequence ID" value="KAJ7975935.1"/>
    <property type="molecule type" value="Genomic_DNA"/>
</dbReference>
<dbReference type="SMART" id="SM00061">
    <property type="entry name" value="MATH"/>
    <property type="match status" value="1"/>
</dbReference>
<dbReference type="Proteomes" id="UP001163823">
    <property type="component" value="Chromosome 3"/>
</dbReference>
<evidence type="ECO:0000256" key="2">
    <source>
        <dbReference type="SAM" id="Coils"/>
    </source>
</evidence>
<dbReference type="Gene3D" id="2.60.210.10">
    <property type="entry name" value="Apoptosis, Tumor Necrosis Factor Receptor Associated Protein 2, Chain A"/>
    <property type="match status" value="1"/>
</dbReference>
<evidence type="ECO:0000313" key="5">
    <source>
        <dbReference type="EMBL" id="KAJ7975935.1"/>
    </source>
</evidence>
<gene>
    <name evidence="5" type="ORF">O6P43_005774</name>
</gene>
<dbReference type="SUPFAM" id="SSF49599">
    <property type="entry name" value="TRAF domain-like"/>
    <property type="match status" value="1"/>
</dbReference>
<proteinExistence type="predicted"/>
<keyword evidence="6" id="KW-1185">Reference proteome</keyword>
<comment type="caution">
    <text evidence="5">The sequence shown here is derived from an EMBL/GenBank/DDBJ whole genome shotgun (WGS) entry which is preliminary data.</text>
</comment>
<dbReference type="AlphaFoldDB" id="A0AAD7Q6T7"/>
<keyword evidence="1 2" id="KW-0175">Coiled coil</keyword>
<dbReference type="Pfam" id="PF22486">
    <property type="entry name" value="MATH_2"/>
    <property type="match status" value="1"/>
</dbReference>
<name>A0AAD7Q6T7_QUISA</name>
<dbReference type="PANTHER" id="PTHR46236:SF35">
    <property type="entry name" value="MATH DOMAIN-CONTAINING PROTEIN"/>
    <property type="match status" value="1"/>
</dbReference>